<dbReference type="InterPro" id="IPR014729">
    <property type="entry name" value="Rossmann-like_a/b/a_fold"/>
</dbReference>
<evidence type="ECO:0000313" key="1">
    <source>
        <dbReference type="EMBL" id="CAF1320423.1"/>
    </source>
</evidence>
<dbReference type="EMBL" id="CAJNOL010004304">
    <property type="protein sequence ID" value="CAF1585419.1"/>
    <property type="molecule type" value="Genomic_DNA"/>
</dbReference>
<evidence type="ECO:0000313" key="2">
    <source>
        <dbReference type="EMBL" id="CAF1585419.1"/>
    </source>
</evidence>
<accession>A0A815ZJB7</accession>
<proteinExistence type="predicted"/>
<dbReference type="GO" id="GO:0004515">
    <property type="term" value="F:nicotinate-nucleotide adenylyltransferase activity"/>
    <property type="evidence" value="ECO:0007669"/>
    <property type="project" value="TreeGrafter"/>
</dbReference>
<keyword evidence="3" id="KW-1185">Reference proteome</keyword>
<sequence>MHTVKNINIDLIRKNIQGTIKSNTNCVLITIGSLNPVHRAHLGNLKLVRDHVERELGYHVLAAYLSPSHDDYLGQKMNRLKSIHYDSEFRCRLCEAAIEEEGTREWMGISRGESEYSTSVWAPQVCKCLAAFLNHESTGLELHHPIRVIYVCGLDHFNVAHHGSISRLTEEHNLGLAVVYRQGEDESNIHRTIKHNPQVIYVDLMEQRDTLKFEMMKIYLYLISFILYYYSGECSSQPYFPPQIVFSPDGGKTIIAIDEINQRAYISTGRETAFVMKHFPDTIPDSPQSKYYVQLLVDHPTNWCAYGTYWKYGGNLYNSFPEDWVNGTSFEIKNYMKFTYKMIHSNDSSPDEDYWYADVTCRVQTGQTYPCEEIYFKKNTQIPLRLTRVIRQGWNIVRAIMPYTIISMGKPDEKYFNSIPKNWSFICQDTMLGLLHYPQTPKIDLNESVEVEIWLSTPPHRINGNDTVIIQWKPRGCIDCFTWTPKQLSFNIENFQERQILKITRVKDGSYTNLIPVFNGGGFDSVVPEVYSIIIQ</sequence>
<dbReference type="SUPFAM" id="SSF52374">
    <property type="entry name" value="Nucleotidylyl transferase"/>
    <property type="match status" value="1"/>
</dbReference>
<reference evidence="2" key="1">
    <citation type="submission" date="2021-02" db="EMBL/GenBank/DDBJ databases">
        <authorList>
            <person name="Nowell W R."/>
        </authorList>
    </citation>
    <scope>NUCLEOTIDE SEQUENCE</scope>
</reference>
<dbReference type="InterPro" id="IPR051182">
    <property type="entry name" value="Euk_NMN_adenylyltrnsfrase"/>
</dbReference>
<evidence type="ECO:0008006" key="4">
    <source>
        <dbReference type="Google" id="ProtNLM"/>
    </source>
</evidence>
<organism evidence="2 3">
    <name type="scientific">Rotaria sordida</name>
    <dbReference type="NCBI Taxonomy" id="392033"/>
    <lineage>
        <taxon>Eukaryota</taxon>
        <taxon>Metazoa</taxon>
        <taxon>Spiralia</taxon>
        <taxon>Gnathifera</taxon>
        <taxon>Rotifera</taxon>
        <taxon>Eurotatoria</taxon>
        <taxon>Bdelloidea</taxon>
        <taxon>Philodinida</taxon>
        <taxon>Philodinidae</taxon>
        <taxon>Rotaria</taxon>
    </lineage>
</organism>
<protein>
    <recommendedName>
        <fullName evidence="4">Cytidyltransferase-like domain-containing protein</fullName>
    </recommendedName>
</protein>
<dbReference type="EMBL" id="CAJNOH010003019">
    <property type="protein sequence ID" value="CAF1320423.1"/>
    <property type="molecule type" value="Genomic_DNA"/>
</dbReference>
<dbReference type="GO" id="GO:0009435">
    <property type="term" value="P:NAD+ biosynthetic process"/>
    <property type="evidence" value="ECO:0007669"/>
    <property type="project" value="TreeGrafter"/>
</dbReference>
<dbReference type="Proteomes" id="UP000663870">
    <property type="component" value="Unassembled WGS sequence"/>
</dbReference>
<dbReference type="Proteomes" id="UP000663854">
    <property type="component" value="Unassembled WGS sequence"/>
</dbReference>
<comment type="caution">
    <text evidence="2">The sequence shown here is derived from an EMBL/GenBank/DDBJ whole genome shotgun (WGS) entry which is preliminary data.</text>
</comment>
<name>A0A815ZJB7_9BILA</name>
<dbReference type="PANTHER" id="PTHR12039:SF0">
    <property type="entry name" value="NICOTINAMIDE-NUCLEOTIDE ADENYLYLTRANSFERASE"/>
    <property type="match status" value="1"/>
</dbReference>
<dbReference type="PANTHER" id="PTHR12039">
    <property type="entry name" value="NICOTINAMIDE MONONUCLEOTIDE ADENYLYLTRANSFERASE"/>
    <property type="match status" value="1"/>
</dbReference>
<gene>
    <name evidence="2" type="ORF">JXQ802_LOCUS46671</name>
    <name evidence="1" type="ORF">PYM288_LOCUS30883</name>
</gene>
<dbReference type="AlphaFoldDB" id="A0A815ZJB7"/>
<dbReference type="GO" id="GO:0000309">
    <property type="term" value="F:nicotinamide-nucleotide adenylyltransferase activity"/>
    <property type="evidence" value="ECO:0007669"/>
    <property type="project" value="TreeGrafter"/>
</dbReference>
<dbReference type="Gene3D" id="3.40.50.620">
    <property type="entry name" value="HUPs"/>
    <property type="match status" value="1"/>
</dbReference>
<evidence type="ECO:0000313" key="3">
    <source>
        <dbReference type="Proteomes" id="UP000663870"/>
    </source>
</evidence>